<evidence type="ECO:0000313" key="2">
    <source>
        <dbReference type="EMBL" id="TXN31388.1"/>
    </source>
</evidence>
<dbReference type="EMBL" id="VRMG01000005">
    <property type="protein sequence ID" value="TXN31388.1"/>
    <property type="molecule type" value="Genomic_DNA"/>
</dbReference>
<evidence type="ECO:0000313" key="3">
    <source>
        <dbReference type="Proteomes" id="UP000321379"/>
    </source>
</evidence>
<sequence>MSILGKLFGKPYATIDGSAAREITESGGILVDVRSQGEWNAGHAPAARHMPVESIDRKSSELPAGVPIVTVCRSGARSAAAARTLAAKGFEVSSVRGGMTAWQRAGGRVVAKNGREGTV</sequence>
<dbReference type="PANTHER" id="PTHR43031:SF1">
    <property type="entry name" value="PYRIDINE NUCLEOTIDE-DISULPHIDE OXIDOREDUCTASE"/>
    <property type="match status" value="1"/>
</dbReference>
<dbReference type="Pfam" id="PF00581">
    <property type="entry name" value="Rhodanese"/>
    <property type="match status" value="1"/>
</dbReference>
<dbReference type="Gene3D" id="3.40.250.10">
    <property type="entry name" value="Rhodanese-like domain"/>
    <property type="match status" value="1"/>
</dbReference>
<protein>
    <submittedName>
        <fullName evidence="2">Rhodanese-like domain-containing protein</fullName>
    </submittedName>
</protein>
<dbReference type="AlphaFoldDB" id="A0A5C8UUW5"/>
<dbReference type="PROSITE" id="PS50206">
    <property type="entry name" value="RHODANESE_3"/>
    <property type="match status" value="1"/>
</dbReference>
<evidence type="ECO:0000259" key="1">
    <source>
        <dbReference type="PROSITE" id="PS50206"/>
    </source>
</evidence>
<dbReference type="SUPFAM" id="SSF52821">
    <property type="entry name" value="Rhodanese/Cell cycle control phosphatase"/>
    <property type="match status" value="1"/>
</dbReference>
<keyword evidence="3" id="KW-1185">Reference proteome</keyword>
<dbReference type="InterPro" id="IPR050229">
    <property type="entry name" value="GlpE_sulfurtransferase"/>
</dbReference>
<feature type="domain" description="Rhodanese" evidence="1">
    <location>
        <begin position="24"/>
        <end position="111"/>
    </location>
</feature>
<gene>
    <name evidence="2" type="ORF">FVP33_07475</name>
</gene>
<comment type="caution">
    <text evidence="2">The sequence shown here is derived from an EMBL/GenBank/DDBJ whole genome shotgun (WGS) entry which is preliminary data.</text>
</comment>
<name>A0A5C8UUW5_9MICO</name>
<dbReference type="CDD" id="cd00158">
    <property type="entry name" value="RHOD"/>
    <property type="match status" value="1"/>
</dbReference>
<dbReference type="RefSeq" id="WP_147782975.1">
    <property type="nucleotide sequence ID" value="NZ_VRMG01000005.1"/>
</dbReference>
<organism evidence="2 3">
    <name type="scientific">Lacisediminihabitans profunda</name>
    <dbReference type="NCBI Taxonomy" id="2594790"/>
    <lineage>
        <taxon>Bacteria</taxon>
        <taxon>Bacillati</taxon>
        <taxon>Actinomycetota</taxon>
        <taxon>Actinomycetes</taxon>
        <taxon>Micrococcales</taxon>
        <taxon>Microbacteriaceae</taxon>
        <taxon>Lacisediminihabitans</taxon>
    </lineage>
</organism>
<accession>A0A5C8UUW5</accession>
<dbReference type="InterPro" id="IPR036873">
    <property type="entry name" value="Rhodanese-like_dom_sf"/>
</dbReference>
<proteinExistence type="predicted"/>
<dbReference type="SMART" id="SM00450">
    <property type="entry name" value="RHOD"/>
    <property type="match status" value="1"/>
</dbReference>
<dbReference type="Proteomes" id="UP000321379">
    <property type="component" value="Unassembled WGS sequence"/>
</dbReference>
<dbReference type="InterPro" id="IPR001763">
    <property type="entry name" value="Rhodanese-like_dom"/>
</dbReference>
<reference evidence="2 3" key="1">
    <citation type="submission" date="2019-08" db="EMBL/GenBank/DDBJ databases">
        <title>Bacterial whole genome sequence for Glaciihabitans sp. CHu50b-6-2.</title>
        <authorList>
            <person name="Jin L."/>
        </authorList>
    </citation>
    <scope>NUCLEOTIDE SEQUENCE [LARGE SCALE GENOMIC DNA]</scope>
    <source>
        <strain evidence="2 3">CHu50b-6-2</strain>
    </source>
</reference>
<dbReference type="PANTHER" id="PTHR43031">
    <property type="entry name" value="FAD-DEPENDENT OXIDOREDUCTASE"/>
    <property type="match status" value="1"/>
</dbReference>